<dbReference type="PANTHER" id="PTHR46553:SF3">
    <property type="entry name" value="ADENINE NUCLEOTIDE ALPHA HYDROLASES-LIKE SUPERFAMILY PROTEIN"/>
    <property type="match status" value="1"/>
</dbReference>
<evidence type="ECO:0000259" key="1">
    <source>
        <dbReference type="Pfam" id="PF00582"/>
    </source>
</evidence>
<dbReference type="Gramene" id="TVU39310">
    <property type="protein sequence ID" value="TVU39310"/>
    <property type="gene ID" value="EJB05_12723"/>
</dbReference>
<dbReference type="OrthoDB" id="1984315at2759"/>
<organism evidence="2 3">
    <name type="scientific">Eragrostis curvula</name>
    <name type="common">weeping love grass</name>
    <dbReference type="NCBI Taxonomy" id="38414"/>
    <lineage>
        <taxon>Eukaryota</taxon>
        <taxon>Viridiplantae</taxon>
        <taxon>Streptophyta</taxon>
        <taxon>Embryophyta</taxon>
        <taxon>Tracheophyta</taxon>
        <taxon>Spermatophyta</taxon>
        <taxon>Magnoliopsida</taxon>
        <taxon>Liliopsida</taxon>
        <taxon>Poales</taxon>
        <taxon>Poaceae</taxon>
        <taxon>PACMAD clade</taxon>
        <taxon>Chloridoideae</taxon>
        <taxon>Eragrostideae</taxon>
        <taxon>Eragrostidinae</taxon>
        <taxon>Eragrostis</taxon>
    </lineage>
</organism>
<dbReference type="PANTHER" id="PTHR46553">
    <property type="entry name" value="ADENINE NUCLEOTIDE ALPHA HYDROLASES-LIKE SUPERFAMILY PROTEIN"/>
    <property type="match status" value="1"/>
</dbReference>
<feature type="non-terminal residue" evidence="2">
    <location>
        <position position="1"/>
    </location>
</feature>
<protein>
    <recommendedName>
        <fullName evidence="1">UspA domain-containing protein</fullName>
    </recommendedName>
</protein>
<dbReference type="SUPFAM" id="SSF52402">
    <property type="entry name" value="Adenine nucleotide alpha hydrolases-like"/>
    <property type="match status" value="1"/>
</dbReference>
<dbReference type="Pfam" id="PF00582">
    <property type="entry name" value="Usp"/>
    <property type="match status" value="1"/>
</dbReference>
<reference evidence="2 3" key="1">
    <citation type="journal article" date="2019" name="Sci. Rep.">
        <title>A high-quality genome of Eragrostis curvula grass provides insights into Poaceae evolution and supports new strategies to enhance forage quality.</title>
        <authorList>
            <person name="Carballo J."/>
            <person name="Santos B.A.C.M."/>
            <person name="Zappacosta D."/>
            <person name="Garbus I."/>
            <person name="Selva J.P."/>
            <person name="Gallo C.A."/>
            <person name="Diaz A."/>
            <person name="Albertini E."/>
            <person name="Caccamo M."/>
            <person name="Echenique V."/>
        </authorList>
    </citation>
    <scope>NUCLEOTIDE SEQUENCE [LARGE SCALE GENOMIC DNA]</scope>
    <source>
        <strain evidence="3">cv. Victoria</strain>
        <tissue evidence="2">Leaf</tissue>
    </source>
</reference>
<dbReference type="Proteomes" id="UP000324897">
    <property type="component" value="Chromosome 4"/>
</dbReference>
<name>A0A5J9VW49_9POAL</name>
<accession>A0A5J9VW49</accession>
<dbReference type="EMBL" id="RWGY01000007">
    <property type="protein sequence ID" value="TVU39310.1"/>
    <property type="molecule type" value="Genomic_DNA"/>
</dbReference>
<comment type="caution">
    <text evidence="2">The sequence shown here is derived from an EMBL/GenBank/DDBJ whole genome shotgun (WGS) entry which is preliminary data.</text>
</comment>
<gene>
    <name evidence="2" type="ORF">EJB05_12723</name>
</gene>
<sequence>MRFYLKPCCGLARSERPAGLTARPGPFKPCRAVLGLGRRPVVPARHGLAVLGSVSDYCAHHAHCTVIMVKKPKHKH</sequence>
<keyword evidence="3" id="KW-1185">Reference proteome</keyword>
<dbReference type="AlphaFoldDB" id="A0A5J9VW49"/>
<dbReference type="InterPro" id="IPR014729">
    <property type="entry name" value="Rossmann-like_a/b/a_fold"/>
</dbReference>
<dbReference type="InterPro" id="IPR006016">
    <property type="entry name" value="UspA"/>
</dbReference>
<evidence type="ECO:0000313" key="3">
    <source>
        <dbReference type="Proteomes" id="UP000324897"/>
    </source>
</evidence>
<dbReference type="Gene3D" id="3.40.50.620">
    <property type="entry name" value="HUPs"/>
    <property type="match status" value="1"/>
</dbReference>
<feature type="domain" description="UspA" evidence="1">
    <location>
        <begin position="49"/>
        <end position="70"/>
    </location>
</feature>
<evidence type="ECO:0000313" key="2">
    <source>
        <dbReference type="EMBL" id="TVU39310.1"/>
    </source>
</evidence>
<proteinExistence type="predicted"/>